<keyword evidence="3" id="KW-1185">Reference proteome</keyword>
<dbReference type="Proteomes" id="UP001213907">
    <property type="component" value="Chromosome"/>
</dbReference>
<evidence type="ECO:0000313" key="2">
    <source>
        <dbReference type="EMBL" id="WEF52393.1"/>
    </source>
</evidence>
<accession>A0ABY8BQY8</accession>
<gene>
    <name evidence="2" type="ORF">AFIC_000876</name>
</gene>
<organism evidence="2 3">
    <name type="scientific">Afipia carboxydohydrogena</name>
    <name type="common">Pseudomonas carboxydohydrogena</name>
    <dbReference type="NCBI Taxonomy" id="290"/>
    <lineage>
        <taxon>Bacteria</taxon>
        <taxon>Pseudomonadati</taxon>
        <taxon>Pseudomonadota</taxon>
        <taxon>Alphaproteobacteria</taxon>
        <taxon>Hyphomicrobiales</taxon>
        <taxon>Nitrobacteraceae</taxon>
        <taxon>Afipia</taxon>
    </lineage>
</organism>
<feature type="compositionally biased region" description="Polar residues" evidence="1">
    <location>
        <begin position="56"/>
        <end position="69"/>
    </location>
</feature>
<feature type="region of interest" description="Disordered" evidence="1">
    <location>
        <begin position="44"/>
        <end position="73"/>
    </location>
</feature>
<evidence type="ECO:0000313" key="3">
    <source>
        <dbReference type="Proteomes" id="UP001213907"/>
    </source>
</evidence>
<sequence>MDLSDEWPDACPAIFVGRGRGDMQRFHGAMLALIVLFGATDANANDLLPLPPDGPAQTQSSEPQETSVHTGPPQCLRWTDGCVSCTRASVEDKPVCSNIGPACQPTEIRCIQDEPQPGKSNDKTP</sequence>
<protein>
    <submittedName>
        <fullName evidence="2">Uncharacterized protein</fullName>
    </submittedName>
</protein>
<dbReference type="EMBL" id="CP113162">
    <property type="protein sequence ID" value="WEF52393.1"/>
    <property type="molecule type" value="Genomic_DNA"/>
</dbReference>
<dbReference type="RefSeq" id="WP_275247941.1">
    <property type="nucleotide sequence ID" value="NZ_BAABDX010000001.1"/>
</dbReference>
<evidence type="ECO:0000256" key="1">
    <source>
        <dbReference type="SAM" id="MobiDB-lite"/>
    </source>
</evidence>
<name>A0ABY8BQY8_AFICR</name>
<proteinExistence type="predicted"/>
<reference evidence="2 3" key="1">
    <citation type="submission" date="2022-11" db="EMBL/GenBank/DDBJ databases">
        <authorList>
            <person name="Siebert D."/>
            <person name="Busche T."/>
            <person name="Saydam E."/>
            <person name="Kalinowski J."/>
            <person name="Ruckert C."/>
            <person name="Blombach B."/>
        </authorList>
    </citation>
    <scope>NUCLEOTIDE SEQUENCE [LARGE SCALE GENOMIC DNA]</scope>
    <source>
        <strain evidence="2 3">DSM 1083</strain>
    </source>
</reference>